<dbReference type="Proteomes" id="UP000318431">
    <property type="component" value="Unassembled WGS sequence"/>
</dbReference>
<dbReference type="EMBL" id="VLLB01000002">
    <property type="protein sequence ID" value="TWI67737.1"/>
    <property type="molecule type" value="Genomic_DNA"/>
</dbReference>
<dbReference type="InterPro" id="IPR014710">
    <property type="entry name" value="RmlC-like_jellyroll"/>
</dbReference>
<evidence type="ECO:0000256" key="4">
    <source>
        <dbReference type="SAM" id="MobiDB-lite"/>
    </source>
</evidence>
<gene>
    <name evidence="6" type="ORF">IP91_01856</name>
</gene>
<accession>A0A562RF95</accession>
<feature type="domain" description="HTH araC/xylS-type" evidence="5">
    <location>
        <begin position="199"/>
        <end position="297"/>
    </location>
</feature>
<evidence type="ECO:0000313" key="7">
    <source>
        <dbReference type="Proteomes" id="UP000318431"/>
    </source>
</evidence>
<dbReference type="AlphaFoldDB" id="A0A562RF95"/>
<dbReference type="Gene3D" id="2.60.120.10">
    <property type="entry name" value="Jelly Rolls"/>
    <property type="match status" value="1"/>
</dbReference>
<name>A0A562RF95_9BURK</name>
<dbReference type="Gene3D" id="1.10.10.60">
    <property type="entry name" value="Homeodomain-like"/>
    <property type="match status" value="2"/>
</dbReference>
<reference evidence="6 7" key="1">
    <citation type="journal article" date="2015" name="Stand. Genomic Sci.">
        <title>Genomic Encyclopedia of Bacterial and Archaeal Type Strains, Phase III: the genomes of soil and plant-associated and newly described type strains.</title>
        <authorList>
            <person name="Whitman W.B."/>
            <person name="Woyke T."/>
            <person name="Klenk H.P."/>
            <person name="Zhou Y."/>
            <person name="Lilburn T.G."/>
            <person name="Beck B.J."/>
            <person name="De Vos P."/>
            <person name="Vandamme P."/>
            <person name="Eisen J.A."/>
            <person name="Garrity G."/>
            <person name="Hugenholtz P."/>
            <person name="Kyrpides N.C."/>
        </authorList>
    </citation>
    <scope>NUCLEOTIDE SEQUENCE [LARGE SCALE GENOMIC DNA]</scope>
    <source>
        <strain evidence="6 7">CGMCC 1.10822</strain>
    </source>
</reference>
<keyword evidence="2" id="KW-0238">DNA-binding</keyword>
<evidence type="ECO:0000256" key="3">
    <source>
        <dbReference type="ARBA" id="ARBA00023163"/>
    </source>
</evidence>
<evidence type="ECO:0000256" key="2">
    <source>
        <dbReference type="ARBA" id="ARBA00023125"/>
    </source>
</evidence>
<dbReference type="SUPFAM" id="SSF51182">
    <property type="entry name" value="RmlC-like cupins"/>
    <property type="match status" value="1"/>
</dbReference>
<dbReference type="InterPro" id="IPR032783">
    <property type="entry name" value="AraC_lig"/>
</dbReference>
<feature type="compositionally biased region" description="Basic and acidic residues" evidence="4">
    <location>
        <begin position="311"/>
        <end position="352"/>
    </location>
</feature>
<evidence type="ECO:0000313" key="6">
    <source>
        <dbReference type="EMBL" id="TWI67737.1"/>
    </source>
</evidence>
<dbReference type="InterPro" id="IPR009057">
    <property type="entry name" value="Homeodomain-like_sf"/>
</dbReference>
<keyword evidence="7" id="KW-1185">Reference proteome</keyword>
<comment type="caution">
    <text evidence="6">The sequence shown here is derived from an EMBL/GenBank/DDBJ whole genome shotgun (WGS) entry which is preliminary data.</text>
</comment>
<proteinExistence type="predicted"/>
<dbReference type="SUPFAM" id="SSF46689">
    <property type="entry name" value="Homeodomain-like"/>
    <property type="match status" value="2"/>
</dbReference>
<dbReference type="SMART" id="SM00342">
    <property type="entry name" value="HTH_ARAC"/>
    <property type="match status" value="1"/>
</dbReference>
<dbReference type="PANTHER" id="PTHR43436:SF2">
    <property type="entry name" value="ARAC_XYLS FAMILY TRANSCRIPTIONAL REGULATOR"/>
    <property type="match status" value="1"/>
</dbReference>
<protein>
    <submittedName>
        <fullName evidence="6">AraC family transcriptional regulator</fullName>
    </submittedName>
</protein>
<dbReference type="GO" id="GO:0003700">
    <property type="term" value="F:DNA-binding transcription factor activity"/>
    <property type="evidence" value="ECO:0007669"/>
    <property type="project" value="InterPro"/>
</dbReference>
<keyword evidence="1" id="KW-0805">Transcription regulation</keyword>
<keyword evidence="3" id="KW-0804">Transcription</keyword>
<organism evidence="6 7">
    <name type="scientific">Pseudoduganella lurida</name>
    <dbReference type="NCBI Taxonomy" id="1036180"/>
    <lineage>
        <taxon>Bacteria</taxon>
        <taxon>Pseudomonadati</taxon>
        <taxon>Pseudomonadota</taxon>
        <taxon>Betaproteobacteria</taxon>
        <taxon>Burkholderiales</taxon>
        <taxon>Oxalobacteraceae</taxon>
        <taxon>Telluria group</taxon>
        <taxon>Pseudoduganella</taxon>
    </lineage>
</organism>
<dbReference type="GO" id="GO:0043565">
    <property type="term" value="F:sequence-specific DNA binding"/>
    <property type="evidence" value="ECO:0007669"/>
    <property type="project" value="InterPro"/>
</dbReference>
<dbReference type="InterPro" id="IPR018060">
    <property type="entry name" value="HTH_AraC"/>
</dbReference>
<dbReference type="Pfam" id="PF12833">
    <property type="entry name" value="HTH_18"/>
    <property type="match status" value="1"/>
</dbReference>
<evidence type="ECO:0000256" key="1">
    <source>
        <dbReference type="ARBA" id="ARBA00023015"/>
    </source>
</evidence>
<dbReference type="PANTHER" id="PTHR43436">
    <property type="entry name" value="ARAC-FAMILY TRANSCRIPTIONAL REGULATOR"/>
    <property type="match status" value="1"/>
</dbReference>
<evidence type="ECO:0000259" key="5">
    <source>
        <dbReference type="PROSITE" id="PS01124"/>
    </source>
</evidence>
<feature type="region of interest" description="Disordered" evidence="4">
    <location>
        <begin position="300"/>
        <end position="359"/>
    </location>
</feature>
<dbReference type="PROSITE" id="PS01124">
    <property type="entry name" value="HTH_ARAC_FAMILY_2"/>
    <property type="match status" value="1"/>
</dbReference>
<dbReference type="Pfam" id="PF12852">
    <property type="entry name" value="Cupin_6"/>
    <property type="match status" value="1"/>
</dbReference>
<dbReference type="InterPro" id="IPR011051">
    <property type="entry name" value="RmlC_Cupin_sf"/>
</dbReference>
<sequence>MIDPLAEVVGLLQPGVRYTKIVSGAGQWGVRRAETGQPSYCVVLDGTCRIASEGGAAMELVAGDFVLIPATYDFSMSSTVPPPARDFDRAPVMLRPGEFRLGALDAEPDVRYIIGHCVFGSPDAALLVSLLPRLVHVRGQQRLATLVQLVNDESRAQRPAREVVMARLLEVLLIEALRSAEGTAATPGLVRGLADARLAVALHRMHEEPARAWTVAELAQEAALSRSTFFERFSRMVGTAPMEYLLAWRMALAKDLLRRGGASIAETAGRVGYSSASTFSVAFARHIGAPPARYLREQGRASEDNGLQDRGLQDRGLQDRGLQDRALQDRGLQDRGLQDRGLQDRGLQDRGLQEPVRAA</sequence>